<organism evidence="2 3">
    <name type="scientific">Mesocestoides corti</name>
    <name type="common">Flatworm</name>
    <dbReference type="NCBI Taxonomy" id="53468"/>
    <lineage>
        <taxon>Eukaryota</taxon>
        <taxon>Metazoa</taxon>
        <taxon>Spiralia</taxon>
        <taxon>Lophotrochozoa</taxon>
        <taxon>Platyhelminthes</taxon>
        <taxon>Cestoda</taxon>
        <taxon>Eucestoda</taxon>
        <taxon>Cyclophyllidea</taxon>
        <taxon>Mesocestoididae</taxon>
        <taxon>Mesocestoides</taxon>
    </lineage>
</organism>
<dbReference type="Proteomes" id="UP000267029">
    <property type="component" value="Unassembled WGS sequence"/>
</dbReference>
<keyword evidence="1" id="KW-0812">Transmembrane</keyword>
<dbReference type="WBParaSite" id="MCU_003148-RA">
    <property type="protein sequence ID" value="MCU_003148-RA"/>
    <property type="gene ID" value="MCU_003148"/>
</dbReference>
<dbReference type="OrthoDB" id="6244121at2759"/>
<evidence type="ECO:0000256" key="1">
    <source>
        <dbReference type="SAM" id="Phobius"/>
    </source>
</evidence>
<reference evidence="2 3" key="1">
    <citation type="submission" date="2018-10" db="EMBL/GenBank/DDBJ databases">
        <authorList>
            <consortium name="Pathogen Informatics"/>
        </authorList>
    </citation>
    <scope>NUCLEOTIDE SEQUENCE [LARGE SCALE GENOMIC DNA]</scope>
</reference>
<feature type="transmembrane region" description="Helical" evidence="1">
    <location>
        <begin position="80"/>
        <end position="99"/>
    </location>
</feature>
<accession>A0A0R3U273</accession>
<evidence type="ECO:0000313" key="4">
    <source>
        <dbReference type="WBParaSite" id="MCU_003148-RA"/>
    </source>
</evidence>
<keyword evidence="3" id="KW-1185">Reference proteome</keyword>
<gene>
    <name evidence="2" type="ORF">MCOS_LOCUS531</name>
</gene>
<keyword evidence="1" id="KW-1133">Transmembrane helix</keyword>
<evidence type="ECO:0000313" key="2">
    <source>
        <dbReference type="EMBL" id="VDD74528.1"/>
    </source>
</evidence>
<feature type="transmembrane region" description="Helical" evidence="1">
    <location>
        <begin position="105"/>
        <end position="125"/>
    </location>
</feature>
<proteinExistence type="predicted"/>
<protein>
    <submittedName>
        <fullName evidence="4">Transmembrane protein</fullName>
    </submittedName>
</protein>
<feature type="transmembrane region" description="Helical" evidence="1">
    <location>
        <begin position="47"/>
        <end position="68"/>
    </location>
</feature>
<keyword evidence="1" id="KW-0472">Membrane</keyword>
<sequence length="129" mass="14196">MELKIKYVIALLVILLFTCLAVGLDINICGPLFSSNCRSDKVYKQMTGLIATALALFIIGVLLSTVSLRKRKRWISICEFIAVALGAIMLLAALCLFYKGKHFWAPLMAGVAMTLAMETAVFMLIDMMA</sequence>
<name>A0A0R3U273_MESCO</name>
<reference evidence="4" key="2">
    <citation type="submission" date="2019-11" db="UniProtKB">
        <authorList>
            <consortium name="WormBaseParasite"/>
        </authorList>
    </citation>
    <scope>IDENTIFICATION</scope>
</reference>
<dbReference type="AlphaFoldDB" id="A0A0R3U273"/>
<dbReference type="EMBL" id="UXSR01000048">
    <property type="protein sequence ID" value="VDD74528.1"/>
    <property type="molecule type" value="Genomic_DNA"/>
</dbReference>
<evidence type="ECO:0000313" key="3">
    <source>
        <dbReference type="Proteomes" id="UP000267029"/>
    </source>
</evidence>